<dbReference type="InterPro" id="IPR036388">
    <property type="entry name" value="WH-like_DNA-bd_sf"/>
</dbReference>
<dbReference type="Pfam" id="PF01047">
    <property type="entry name" value="MarR"/>
    <property type="match status" value="1"/>
</dbReference>
<keyword evidence="2" id="KW-0238">DNA-binding</keyword>
<evidence type="ECO:0000313" key="6">
    <source>
        <dbReference type="Proteomes" id="UP001321475"/>
    </source>
</evidence>
<dbReference type="SMART" id="SM00347">
    <property type="entry name" value="HTH_MARR"/>
    <property type="match status" value="1"/>
</dbReference>
<dbReference type="SUPFAM" id="SSF46785">
    <property type="entry name" value="Winged helix' DNA-binding domain"/>
    <property type="match status" value="1"/>
</dbReference>
<evidence type="ECO:0000259" key="4">
    <source>
        <dbReference type="PROSITE" id="PS50995"/>
    </source>
</evidence>
<feature type="domain" description="HTH marR-type" evidence="4">
    <location>
        <begin position="1"/>
        <end position="141"/>
    </location>
</feature>
<evidence type="ECO:0000256" key="3">
    <source>
        <dbReference type="ARBA" id="ARBA00023163"/>
    </source>
</evidence>
<dbReference type="PANTHER" id="PTHR42756">
    <property type="entry name" value="TRANSCRIPTIONAL REGULATOR, MARR"/>
    <property type="match status" value="1"/>
</dbReference>
<protein>
    <recommendedName>
        <fullName evidence="4">HTH marR-type domain-containing protein</fullName>
    </recommendedName>
</protein>
<accession>A0ABN6XDN3</accession>
<dbReference type="Proteomes" id="UP001321475">
    <property type="component" value="Chromosome"/>
</dbReference>
<organism evidence="5 6">
    <name type="scientific">Paraoerskovia sediminicola</name>
    <dbReference type="NCBI Taxonomy" id="1138587"/>
    <lineage>
        <taxon>Bacteria</taxon>
        <taxon>Bacillati</taxon>
        <taxon>Actinomycetota</taxon>
        <taxon>Actinomycetes</taxon>
        <taxon>Micrococcales</taxon>
        <taxon>Cellulomonadaceae</taxon>
        <taxon>Paraoerskovia</taxon>
    </lineage>
</organism>
<dbReference type="PRINTS" id="PR00598">
    <property type="entry name" value="HTHMARR"/>
</dbReference>
<dbReference type="EMBL" id="AP027729">
    <property type="protein sequence ID" value="BDZ41671.1"/>
    <property type="molecule type" value="Genomic_DNA"/>
</dbReference>
<keyword evidence="1" id="KW-0805">Transcription regulation</keyword>
<dbReference type="PROSITE" id="PS50995">
    <property type="entry name" value="HTH_MARR_2"/>
    <property type="match status" value="1"/>
</dbReference>
<evidence type="ECO:0000313" key="5">
    <source>
        <dbReference type="EMBL" id="BDZ41671.1"/>
    </source>
</evidence>
<dbReference type="RefSeq" id="WP_286218778.1">
    <property type="nucleotide sequence ID" value="NZ_AP027729.1"/>
</dbReference>
<keyword evidence="6" id="KW-1185">Reference proteome</keyword>
<reference evidence="6" key="1">
    <citation type="journal article" date="2019" name="Int. J. Syst. Evol. Microbiol.">
        <title>The Global Catalogue of Microorganisms (GCM) 10K type strain sequencing project: providing services to taxonomists for standard genome sequencing and annotation.</title>
        <authorList>
            <consortium name="The Broad Institute Genomics Platform"/>
            <consortium name="The Broad Institute Genome Sequencing Center for Infectious Disease"/>
            <person name="Wu L."/>
            <person name="Ma J."/>
        </authorList>
    </citation>
    <scope>NUCLEOTIDE SEQUENCE [LARGE SCALE GENOMIC DNA]</scope>
    <source>
        <strain evidence="6">NBRC 108565</strain>
    </source>
</reference>
<evidence type="ECO:0000256" key="2">
    <source>
        <dbReference type="ARBA" id="ARBA00023125"/>
    </source>
</evidence>
<proteinExistence type="predicted"/>
<dbReference type="InterPro" id="IPR036390">
    <property type="entry name" value="WH_DNA-bd_sf"/>
</dbReference>
<dbReference type="InterPro" id="IPR000835">
    <property type="entry name" value="HTH_MarR-typ"/>
</dbReference>
<name>A0ABN6XDN3_9CELL</name>
<evidence type="ECO:0000256" key="1">
    <source>
        <dbReference type="ARBA" id="ARBA00023015"/>
    </source>
</evidence>
<gene>
    <name evidence="5" type="ORF">GCM10025865_09700</name>
</gene>
<keyword evidence="3" id="KW-0804">Transcription</keyword>
<dbReference type="PANTHER" id="PTHR42756:SF1">
    <property type="entry name" value="TRANSCRIPTIONAL REPRESSOR OF EMRAB OPERON"/>
    <property type="match status" value="1"/>
</dbReference>
<dbReference type="Gene3D" id="1.10.10.10">
    <property type="entry name" value="Winged helix-like DNA-binding domain superfamily/Winged helix DNA-binding domain"/>
    <property type="match status" value="1"/>
</dbReference>
<sequence>MTDARRALLDEVQHLEAEVNYAKNLEQTNELLSANLTIQQVRGLIFVAREGSMTSGDLAAMLGVAPNVATGIIQRLVERGLVQRYEDPHDRRVKLLSTTDHGETLLSDVRGAAQAQRRLLLEHLSDDQLASLHEILQVLARAAQAAGAPTSPRPVPATAS</sequence>